<proteinExistence type="evidence at transcript level"/>
<feature type="compositionally biased region" description="Polar residues" evidence="3">
    <location>
        <begin position="74"/>
        <end position="85"/>
    </location>
</feature>
<evidence type="ECO:0000313" key="4">
    <source>
        <dbReference type="EMBL" id="JAC13846.1"/>
    </source>
</evidence>
<accession>A0A023EXV8</accession>
<feature type="compositionally biased region" description="Basic and acidic residues" evidence="3">
    <location>
        <begin position="1"/>
        <end position="18"/>
    </location>
</feature>
<evidence type="ECO:0000256" key="2">
    <source>
        <dbReference type="ARBA" id="ARBA00022490"/>
    </source>
</evidence>
<dbReference type="GO" id="GO:0000281">
    <property type="term" value="P:mitotic cytokinesis"/>
    <property type="evidence" value="ECO:0007669"/>
    <property type="project" value="TreeGrafter"/>
</dbReference>
<dbReference type="EMBL" id="GBBI01004866">
    <property type="protein sequence ID" value="JAC13846.1"/>
    <property type="molecule type" value="mRNA"/>
</dbReference>
<organism evidence="4">
    <name type="scientific">Triatoma infestans</name>
    <name type="common">Assassin bug</name>
    <dbReference type="NCBI Taxonomy" id="30076"/>
    <lineage>
        <taxon>Eukaryota</taxon>
        <taxon>Metazoa</taxon>
        <taxon>Ecdysozoa</taxon>
        <taxon>Arthropoda</taxon>
        <taxon>Hexapoda</taxon>
        <taxon>Insecta</taxon>
        <taxon>Pterygota</taxon>
        <taxon>Neoptera</taxon>
        <taxon>Paraneoptera</taxon>
        <taxon>Hemiptera</taxon>
        <taxon>Heteroptera</taxon>
        <taxon>Panheteroptera</taxon>
        <taxon>Cimicomorpha</taxon>
        <taxon>Reduviidae</taxon>
        <taxon>Triatominae</taxon>
        <taxon>Triatoma</taxon>
    </lineage>
</organism>
<dbReference type="GO" id="GO:0000776">
    <property type="term" value="C:kinetochore"/>
    <property type="evidence" value="ECO:0007669"/>
    <property type="project" value="TreeGrafter"/>
</dbReference>
<comment type="subcellular location">
    <subcellularLocation>
        <location evidence="1">Cytoplasm</location>
    </subcellularLocation>
</comment>
<feature type="region of interest" description="Disordered" evidence="3">
    <location>
        <begin position="1"/>
        <end position="92"/>
    </location>
</feature>
<dbReference type="GO" id="GO:1990385">
    <property type="term" value="C:meiotic spindle midzone"/>
    <property type="evidence" value="ECO:0007669"/>
    <property type="project" value="TreeGrafter"/>
</dbReference>
<dbReference type="AlphaFoldDB" id="A0A023EXV8"/>
<name>A0A023EXV8_TRIIF</name>
<feature type="region of interest" description="Disordered" evidence="3">
    <location>
        <begin position="395"/>
        <end position="414"/>
    </location>
</feature>
<reference evidence="4" key="1">
    <citation type="journal article" date="2014" name="PLoS Negl. Trop. Dis.">
        <title>An updated insight into the Sialotranscriptome of Triatoma infestans: developmental stage and geographic variations.</title>
        <authorList>
            <person name="Schwarz A."/>
            <person name="Medrano-Mercado N."/>
            <person name="Schaub G.A."/>
            <person name="Struchiner C.J."/>
            <person name="Bargues M.D."/>
            <person name="Levy M.Z."/>
            <person name="Ribeiro J.M."/>
        </authorList>
    </citation>
    <scope>NUCLEOTIDE SEQUENCE</scope>
    <source>
        <strain evidence="4">Chile</strain>
        <tissue evidence="4">Salivary glands</tissue>
    </source>
</reference>
<dbReference type="PANTHER" id="PTHR13142:SF1">
    <property type="entry name" value="INNER CENTROMERE PROTEIN"/>
    <property type="match status" value="1"/>
</dbReference>
<evidence type="ECO:0000256" key="3">
    <source>
        <dbReference type="SAM" id="MobiDB-lite"/>
    </source>
</evidence>
<protein>
    <submittedName>
        <fullName evidence="4">Putative inner centromere protein</fullName>
    </submittedName>
</protein>
<dbReference type="GO" id="GO:0030496">
    <property type="term" value="C:midbody"/>
    <property type="evidence" value="ECO:0007669"/>
    <property type="project" value="TreeGrafter"/>
</dbReference>
<dbReference type="GO" id="GO:0005634">
    <property type="term" value="C:nucleus"/>
    <property type="evidence" value="ECO:0007669"/>
    <property type="project" value="TreeGrafter"/>
</dbReference>
<dbReference type="PANTHER" id="PTHR13142">
    <property type="entry name" value="INNER CENTROMERE PROTEIN"/>
    <property type="match status" value="1"/>
</dbReference>
<dbReference type="GO" id="GO:0051310">
    <property type="term" value="P:metaphase chromosome alignment"/>
    <property type="evidence" value="ECO:0007669"/>
    <property type="project" value="TreeGrafter"/>
</dbReference>
<feature type="compositionally biased region" description="Polar residues" evidence="3">
    <location>
        <begin position="662"/>
        <end position="673"/>
    </location>
</feature>
<feature type="region of interest" description="Disordered" evidence="3">
    <location>
        <begin position="642"/>
        <end position="673"/>
    </location>
</feature>
<keyword evidence="2" id="KW-0963">Cytoplasm</keyword>
<dbReference type="GO" id="GO:0005737">
    <property type="term" value="C:cytoplasm"/>
    <property type="evidence" value="ECO:0007669"/>
    <property type="project" value="UniProtKB-SubCell"/>
</dbReference>
<dbReference type="GO" id="GO:0051257">
    <property type="term" value="P:meiotic spindle midzone assembly"/>
    <property type="evidence" value="ECO:0007669"/>
    <property type="project" value="TreeGrafter"/>
</dbReference>
<feature type="non-terminal residue" evidence="4">
    <location>
        <position position="1"/>
    </location>
</feature>
<sequence>RKERNAAKKAMEATEAAKKMQCQLNLRSKNNKGRMKKRLLDNEEPSEQSSSPAKATDVKEVSVNKVSEDKCESNEVQMTQKQQISKVGKKKISIESENNEEQILAQNQQTSTIGKKKISIESENNEELMTSKHRETSLAKPVVTNKSDINGNNDRDKPITSSALDMFDASGNETIVSDNCPEEISKLKVNTVGSETIVINPKSHCPEEISNLKVNTAGSETIVISSKSNCPEETNKLKMNILDSDTIIINSKSDCPEEINKLKMNAVVILERINLEEDVKHKSRRQSNNVNKESACKGMDQLDEVELKNAQSTKIKHNIADPKDLIQVNDKSLSNEKTICISEDKNHIPAPAEDILNCVSKTENLENEIAKTHRKLISKTSSELWVEKLIKRNEKENRDSFSSESPDAEANKNVEKEIKPREIIKKAKPCPLSEPSIPLRSRVKEMAQMWENEGAKCATLSKNGRTVKYRKIILRNEDSKEAVKLVPLKAANKIPAKRREVEIKKMKQKEEEASKKKEELIKARTEELKRTREYKIQKVFATREAVEKEKLENLAKLEKEKEEREKILRADIEKQKEEQVKKRKLINMQKAQEAEERRQREENARLARLREQEEEQKRQAEIKLKQQEEAEKLLQQRKLTEEMRAKEASKNRKPVQKPVVNKHNQTTDSSSYDITPHKIEREPLPLKDEENYGIEDLRIEDSEDEDHPRKVIPHWARKTERWHNLAAQGYVHRSLISQYLVCPSVSPDLRVFFGKYTRYRVRTSSAVWRSPPRIA</sequence>
<evidence type="ECO:0000256" key="1">
    <source>
        <dbReference type="ARBA" id="ARBA00004496"/>
    </source>
</evidence>
<dbReference type="GO" id="GO:0032133">
    <property type="term" value="C:chromosome passenger complex"/>
    <property type="evidence" value="ECO:0007669"/>
    <property type="project" value="TreeGrafter"/>
</dbReference>
<feature type="compositionally biased region" description="Basic and acidic residues" evidence="3">
    <location>
        <begin position="56"/>
        <end position="73"/>
    </location>
</feature>